<proteinExistence type="predicted"/>
<dbReference type="AlphaFoldDB" id="A0A0E1RZ12"/>
<organism evidence="1 2">
    <name type="scientific">Coccidioides immitis (strain RS)</name>
    <name type="common">Valley fever fungus</name>
    <dbReference type="NCBI Taxonomy" id="246410"/>
    <lineage>
        <taxon>Eukaryota</taxon>
        <taxon>Fungi</taxon>
        <taxon>Dikarya</taxon>
        <taxon>Ascomycota</taxon>
        <taxon>Pezizomycotina</taxon>
        <taxon>Eurotiomycetes</taxon>
        <taxon>Eurotiomycetidae</taxon>
        <taxon>Onygenales</taxon>
        <taxon>Onygenaceae</taxon>
        <taxon>Coccidioides</taxon>
    </lineage>
</organism>
<keyword evidence="1" id="KW-0418">Kinase</keyword>
<sequence length="151" mass="16913">MELDIYAWTILTVYGSAGYYATKFYGSTFRPTSLSNSFCKNPHSTPSSTNMILCLSQSELAASSRAQHSRKLQQCTVKIVIESDSTVRKYGSHVGIQMEAETLAFVRKHNSIPVPEIRKSNASGMNRMITWILLMRAPGRRLDNYLLAEDG</sequence>
<gene>
    <name evidence="1" type="ORF">CIMG_02043</name>
</gene>
<dbReference type="RefSeq" id="XP_001248272.2">
    <property type="nucleotide sequence ID" value="XM_001248271.2"/>
</dbReference>
<protein>
    <submittedName>
        <fullName evidence="1">Protein kinase</fullName>
    </submittedName>
</protein>
<dbReference type="GeneID" id="4566516"/>
<dbReference type="EMBL" id="GG704911">
    <property type="protein sequence ID" value="EAS36689.2"/>
    <property type="molecule type" value="Genomic_DNA"/>
</dbReference>
<dbReference type="VEuPathDB" id="FungiDB:CIMG_02043"/>
<dbReference type="KEGG" id="cim:CIMG_02043"/>
<evidence type="ECO:0000313" key="2">
    <source>
        <dbReference type="Proteomes" id="UP000001261"/>
    </source>
</evidence>
<name>A0A0E1RZ12_COCIM</name>
<evidence type="ECO:0000313" key="1">
    <source>
        <dbReference type="EMBL" id="EAS36689.2"/>
    </source>
</evidence>
<reference evidence="2" key="2">
    <citation type="journal article" date="2010" name="Genome Res.">
        <title>Population genomic sequencing of Coccidioides fungi reveals recent hybridization and transposon control.</title>
        <authorList>
            <person name="Neafsey D.E."/>
            <person name="Barker B.M."/>
            <person name="Sharpton T.J."/>
            <person name="Stajich J.E."/>
            <person name="Park D.J."/>
            <person name="Whiston E."/>
            <person name="Hung C.-Y."/>
            <person name="McMahan C."/>
            <person name="White J."/>
            <person name="Sykes S."/>
            <person name="Heiman D."/>
            <person name="Young S."/>
            <person name="Zeng Q."/>
            <person name="Abouelleil A."/>
            <person name="Aftuck L."/>
            <person name="Bessette D."/>
            <person name="Brown A."/>
            <person name="FitzGerald M."/>
            <person name="Lui A."/>
            <person name="Macdonald J.P."/>
            <person name="Priest M."/>
            <person name="Orbach M.J."/>
            <person name="Galgiani J.N."/>
            <person name="Kirkland T.N."/>
            <person name="Cole G.T."/>
            <person name="Birren B.W."/>
            <person name="Henn M.R."/>
            <person name="Taylor J.W."/>
            <person name="Rounsley S.D."/>
        </authorList>
    </citation>
    <scope>GENOME REANNOTATION</scope>
    <source>
        <strain evidence="2">RS</strain>
    </source>
</reference>
<keyword evidence="1" id="KW-0808">Transferase</keyword>
<dbReference type="GO" id="GO:0016301">
    <property type="term" value="F:kinase activity"/>
    <property type="evidence" value="ECO:0007669"/>
    <property type="project" value="UniProtKB-KW"/>
</dbReference>
<dbReference type="Proteomes" id="UP000001261">
    <property type="component" value="Unassembled WGS sequence"/>
</dbReference>
<accession>A0A0E1RZ12</accession>
<reference evidence="2" key="1">
    <citation type="journal article" date="2009" name="Genome Res.">
        <title>Comparative genomic analyses of the human fungal pathogens Coccidioides and their relatives.</title>
        <authorList>
            <person name="Sharpton T.J."/>
            <person name="Stajich J.E."/>
            <person name="Rounsley S.D."/>
            <person name="Gardner M.J."/>
            <person name="Wortman J.R."/>
            <person name="Jordar V.S."/>
            <person name="Maiti R."/>
            <person name="Kodira C.D."/>
            <person name="Neafsey D.E."/>
            <person name="Zeng Q."/>
            <person name="Hung C.-Y."/>
            <person name="McMahan C."/>
            <person name="Muszewska A."/>
            <person name="Grynberg M."/>
            <person name="Mandel M.A."/>
            <person name="Kellner E.M."/>
            <person name="Barker B.M."/>
            <person name="Galgiani J.N."/>
            <person name="Orbach M.J."/>
            <person name="Kirkland T.N."/>
            <person name="Cole G.T."/>
            <person name="Henn M.R."/>
            <person name="Birren B.W."/>
            <person name="Taylor J.W."/>
        </authorList>
    </citation>
    <scope>NUCLEOTIDE SEQUENCE [LARGE SCALE GENOMIC DNA]</scope>
    <source>
        <strain evidence="2">RS</strain>
    </source>
</reference>
<dbReference type="InParanoid" id="A0A0E1RZ12"/>
<keyword evidence="2" id="KW-1185">Reference proteome</keyword>